<dbReference type="Pfam" id="PF03407">
    <property type="entry name" value="Nucleotid_trans"/>
    <property type="match status" value="1"/>
</dbReference>
<protein>
    <recommendedName>
        <fullName evidence="3">Nucleotide-diphospho-sugar transferase domain-containing protein</fullName>
    </recommendedName>
</protein>
<feature type="transmembrane region" description="Helical" evidence="2">
    <location>
        <begin position="12"/>
        <end position="35"/>
    </location>
</feature>
<dbReference type="AlphaFoldDB" id="A0AAD2CMM6"/>
<evidence type="ECO:0000256" key="1">
    <source>
        <dbReference type="SAM" id="MobiDB-lite"/>
    </source>
</evidence>
<keyword evidence="2" id="KW-0472">Membrane</keyword>
<dbReference type="EMBL" id="CAKOGP040000779">
    <property type="protein sequence ID" value="CAJ1939293.1"/>
    <property type="molecule type" value="Genomic_DNA"/>
</dbReference>
<sequence>MEIRKPANKMSYPSSVLLICVGLFGFFSGSLVTMYSGLTSCHEHYDTERLDPMTQCAHVVEPIVQKRMMDMKEKLSKECEASKKREEVQIPVATQRQAKESSISTSQSTFQFPSTMSRYLVGMARTDKMDFVDTLDLGVPVDDPSNNPRTGNKEKDVLLLYQKASALPTDYNNDSRSKQNDSSGLLPEFSTQEALEHCEYVNVILTDHSASRNQCWAMVPQYESYHVQKWMRVRPMQELNPKEPLRLVSRGTKSTGRNDFDPPARKHIDKGMEMLQNYFTNLESSLAELKPLVEKVATPKKTVTIMVVNFGQSELLVNHVCASKSRGLDTSSILVFATDEESKDLASSLGLAVFYDEPNFGAMPKEEARGYGDRKFTAMMMAKIFCVHMVSRLKYNILFQDVDIVWYSNPIDYFESNHMTFDLMFQDDGGHSVRYAPYSANSGFYYVRYNERSEYFFHSLLLSGDLILSTNSHQQALIATLNEHVSLYGLRVKVFSRDSPDFPGGYQFHQVSGKYMRQLFAGEVNPFIFHMSWTLNKDNKLLFLRQLGEWYVQDQCVHKTTSEIMGSGIFGSRSSSKSFLDTCCAAEPLFSCHYRDKPSKEPCKDSPSIDKGKGSWWK</sequence>
<dbReference type="Proteomes" id="UP001295423">
    <property type="component" value="Unassembled WGS sequence"/>
</dbReference>
<dbReference type="PANTHER" id="PTHR47032:SF1">
    <property type="entry name" value="UDP-D-XYLOSE:L-FUCOSE ALPHA-1,3-D-XYLOSYLTRANSFERASE-RELATED"/>
    <property type="match status" value="1"/>
</dbReference>
<evidence type="ECO:0000313" key="4">
    <source>
        <dbReference type="EMBL" id="CAJ1939293.1"/>
    </source>
</evidence>
<comment type="caution">
    <text evidence="4">The sequence shown here is derived from an EMBL/GenBank/DDBJ whole genome shotgun (WGS) entry which is preliminary data.</text>
</comment>
<evidence type="ECO:0000259" key="3">
    <source>
        <dbReference type="Pfam" id="PF03407"/>
    </source>
</evidence>
<dbReference type="GO" id="GO:0016757">
    <property type="term" value="F:glycosyltransferase activity"/>
    <property type="evidence" value="ECO:0007669"/>
    <property type="project" value="TreeGrafter"/>
</dbReference>
<evidence type="ECO:0000313" key="5">
    <source>
        <dbReference type="Proteomes" id="UP001295423"/>
    </source>
</evidence>
<dbReference type="PANTHER" id="PTHR47032">
    <property type="entry name" value="UDP-D-XYLOSE:L-FUCOSE ALPHA-1,3-D-XYLOSYLTRANSFERASE-RELATED"/>
    <property type="match status" value="1"/>
</dbReference>
<organism evidence="4 5">
    <name type="scientific">Cylindrotheca closterium</name>
    <dbReference type="NCBI Taxonomy" id="2856"/>
    <lineage>
        <taxon>Eukaryota</taxon>
        <taxon>Sar</taxon>
        <taxon>Stramenopiles</taxon>
        <taxon>Ochrophyta</taxon>
        <taxon>Bacillariophyta</taxon>
        <taxon>Bacillariophyceae</taxon>
        <taxon>Bacillariophycidae</taxon>
        <taxon>Bacillariales</taxon>
        <taxon>Bacillariaceae</taxon>
        <taxon>Cylindrotheca</taxon>
    </lineage>
</organism>
<proteinExistence type="predicted"/>
<dbReference type="InterPro" id="IPR005069">
    <property type="entry name" value="Nucl-diP-sugar_transferase"/>
</dbReference>
<dbReference type="GO" id="GO:0005794">
    <property type="term" value="C:Golgi apparatus"/>
    <property type="evidence" value="ECO:0007669"/>
    <property type="project" value="TreeGrafter"/>
</dbReference>
<reference evidence="4" key="1">
    <citation type="submission" date="2023-08" db="EMBL/GenBank/DDBJ databases">
        <authorList>
            <person name="Audoor S."/>
            <person name="Bilcke G."/>
        </authorList>
    </citation>
    <scope>NUCLEOTIDE SEQUENCE</scope>
</reference>
<evidence type="ECO:0000256" key="2">
    <source>
        <dbReference type="SAM" id="Phobius"/>
    </source>
</evidence>
<gene>
    <name evidence="4" type="ORF">CYCCA115_LOCUS6524</name>
</gene>
<keyword evidence="2" id="KW-0812">Transmembrane</keyword>
<feature type="domain" description="Nucleotide-diphospho-sugar transferase" evidence="3">
    <location>
        <begin position="332"/>
        <end position="543"/>
    </location>
</feature>
<keyword evidence="5" id="KW-1185">Reference proteome</keyword>
<name>A0AAD2CMM6_9STRA</name>
<dbReference type="InterPro" id="IPR052636">
    <property type="entry name" value="UDP-D-xylose:L-fucose_XylT"/>
</dbReference>
<keyword evidence="2" id="KW-1133">Transmembrane helix</keyword>
<feature type="region of interest" description="Disordered" evidence="1">
    <location>
        <begin position="597"/>
        <end position="618"/>
    </location>
</feature>
<accession>A0AAD2CMM6</accession>